<comment type="subcellular location">
    <subcellularLocation>
        <location evidence="1">Membrane</location>
        <topology evidence="1">Multi-pass membrane protein</topology>
    </subcellularLocation>
</comment>
<evidence type="ECO:0000313" key="8">
    <source>
        <dbReference type="Proteomes" id="UP001642406"/>
    </source>
</evidence>
<feature type="transmembrane region" description="Helical" evidence="6">
    <location>
        <begin position="125"/>
        <end position="148"/>
    </location>
</feature>
<accession>A0ABP0CE56</accession>
<feature type="transmembrane region" description="Helical" evidence="6">
    <location>
        <begin position="320"/>
        <end position="343"/>
    </location>
</feature>
<reference evidence="7 8" key="1">
    <citation type="submission" date="2024-01" db="EMBL/GenBank/DDBJ databases">
        <authorList>
            <person name="Allen C."/>
            <person name="Tagirdzhanova G."/>
        </authorList>
    </citation>
    <scope>NUCLEOTIDE SEQUENCE [LARGE SCALE GENOMIC DNA]</scope>
</reference>
<keyword evidence="4 6" id="KW-1133">Transmembrane helix</keyword>
<sequence>MSHQEDISDKSPNVAVSNTNTTDVVIHNVEKEFEDVTAVPVLTPEQDRRLLRRIDLYLVPVMLFSYLFQTLDKQSLSFSSIMGLNTDLHLSGSDYSWASGIYYLGYLFFSYPASYLIVRLPVGKLIGGTCAAWGAVLLCTTACTNAKGLLAARFFLGVAEASIAPSLTVLVSMWYKKSEQPLRHGVWFMGNVIAGFFASLLAYGISFIKGGIHPWQVLFLLFGGITVLWGLSLLYLLPDHPGTARFLTPEQRQQAIVRVAANMTSIKDNHFKMYQLLESLRDVKLWLLFLIMASTSLANGLASFQSIIVKGFGFSTVNTYLVQMIITGFQAVFVLVATIGSTYLPNTRTYFMIGNYTIGVIGAAMVWKLEATRLWARFFGFCLCIAFSGNYPLIFAMSTANFAGFTKKATANAAIFVAYCAANVASPQMFLAKEAPTYPSGFKACLACISVSAVASGALRAYLVWENKRRDRMYGTAAAASGDDSTGGADEVDVALGLSDKTDFELKQFRYAL</sequence>
<protein>
    <recommendedName>
        <fullName evidence="9">Major facilitator superfamily (MFS) profile domain-containing protein</fullName>
    </recommendedName>
</protein>
<keyword evidence="8" id="KW-1185">Reference proteome</keyword>
<feature type="transmembrane region" description="Helical" evidence="6">
    <location>
        <begin position="375"/>
        <end position="397"/>
    </location>
</feature>
<dbReference type="Gene3D" id="1.20.1250.20">
    <property type="entry name" value="MFS general substrate transporter like domains"/>
    <property type="match status" value="1"/>
</dbReference>
<feature type="transmembrane region" description="Helical" evidence="6">
    <location>
        <begin position="186"/>
        <end position="205"/>
    </location>
</feature>
<organism evidence="7 8">
    <name type="scientific">Sporothrix bragantina</name>
    <dbReference type="NCBI Taxonomy" id="671064"/>
    <lineage>
        <taxon>Eukaryota</taxon>
        <taxon>Fungi</taxon>
        <taxon>Dikarya</taxon>
        <taxon>Ascomycota</taxon>
        <taxon>Pezizomycotina</taxon>
        <taxon>Sordariomycetes</taxon>
        <taxon>Sordariomycetidae</taxon>
        <taxon>Ophiostomatales</taxon>
        <taxon>Ophiostomataceae</taxon>
        <taxon>Sporothrix</taxon>
    </lineage>
</organism>
<keyword evidence="2" id="KW-0813">Transport</keyword>
<feature type="transmembrane region" description="Helical" evidence="6">
    <location>
        <begin position="409"/>
        <end position="429"/>
    </location>
</feature>
<evidence type="ECO:0000256" key="2">
    <source>
        <dbReference type="ARBA" id="ARBA00022448"/>
    </source>
</evidence>
<dbReference type="SUPFAM" id="SSF103473">
    <property type="entry name" value="MFS general substrate transporter"/>
    <property type="match status" value="1"/>
</dbReference>
<evidence type="ECO:0000256" key="3">
    <source>
        <dbReference type="ARBA" id="ARBA00022692"/>
    </source>
</evidence>
<feature type="transmembrane region" description="Helical" evidence="6">
    <location>
        <begin position="350"/>
        <end position="369"/>
    </location>
</feature>
<dbReference type="PANTHER" id="PTHR43791">
    <property type="entry name" value="PERMEASE-RELATED"/>
    <property type="match status" value="1"/>
</dbReference>
<dbReference type="Proteomes" id="UP001642406">
    <property type="component" value="Unassembled WGS sequence"/>
</dbReference>
<feature type="transmembrane region" description="Helical" evidence="6">
    <location>
        <begin position="285"/>
        <end position="308"/>
    </location>
</feature>
<evidence type="ECO:0000256" key="1">
    <source>
        <dbReference type="ARBA" id="ARBA00004141"/>
    </source>
</evidence>
<feature type="transmembrane region" description="Helical" evidence="6">
    <location>
        <begin position="100"/>
        <end position="118"/>
    </location>
</feature>
<dbReference type="InterPro" id="IPR011701">
    <property type="entry name" value="MFS"/>
</dbReference>
<evidence type="ECO:0000256" key="4">
    <source>
        <dbReference type="ARBA" id="ARBA00022989"/>
    </source>
</evidence>
<dbReference type="InterPro" id="IPR036259">
    <property type="entry name" value="MFS_trans_sf"/>
</dbReference>
<feature type="transmembrane region" description="Helical" evidence="6">
    <location>
        <begin position="441"/>
        <end position="463"/>
    </location>
</feature>
<dbReference type="Pfam" id="PF07690">
    <property type="entry name" value="MFS_1"/>
    <property type="match status" value="1"/>
</dbReference>
<feature type="transmembrane region" description="Helical" evidence="6">
    <location>
        <begin position="217"/>
        <end position="237"/>
    </location>
</feature>
<evidence type="ECO:0000256" key="5">
    <source>
        <dbReference type="ARBA" id="ARBA00023136"/>
    </source>
</evidence>
<keyword evidence="3 6" id="KW-0812">Transmembrane</keyword>
<evidence type="ECO:0000256" key="6">
    <source>
        <dbReference type="SAM" id="Phobius"/>
    </source>
</evidence>
<proteinExistence type="predicted"/>
<evidence type="ECO:0008006" key="9">
    <source>
        <dbReference type="Google" id="ProtNLM"/>
    </source>
</evidence>
<evidence type="ECO:0000313" key="7">
    <source>
        <dbReference type="EMBL" id="CAK7229696.1"/>
    </source>
</evidence>
<dbReference type="EMBL" id="CAWUHC010000082">
    <property type="protein sequence ID" value="CAK7229696.1"/>
    <property type="molecule type" value="Genomic_DNA"/>
</dbReference>
<dbReference type="PANTHER" id="PTHR43791:SF103">
    <property type="entry name" value="MAJOR FACILITATOR SUPERFAMILY (MFS) PROFILE DOMAIN-CONTAINING PROTEIN-RELATED"/>
    <property type="match status" value="1"/>
</dbReference>
<keyword evidence="5 6" id="KW-0472">Membrane</keyword>
<feature type="transmembrane region" description="Helical" evidence="6">
    <location>
        <begin position="154"/>
        <end position="174"/>
    </location>
</feature>
<feature type="transmembrane region" description="Helical" evidence="6">
    <location>
        <begin position="54"/>
        <end position="71"/>
    </location>
</feature>
<gene>
    <name evidence="7" type="ORF">SBRCBS47491_007335</name>
</gene>
<comment type="caution">
    <text evidence="7">The sequence shown here is derived from an EMBL/GenBank/DDBJ whole genome shotgun (WGS) entry which is preliminary data.</text>
</comment>
<name>A0ABP0CE56_9PEZI</name>